<dbReference type="Gene3D" id="3.40.50.410">
    <property type="entry name" value="von Willebrand factor, type A domain"/>
    <property type="match status" value="1"/>
</dbReference>
<dbReference type="Pfam" id="PF00092">
    <property type="entry name" value="VWA"/>
    <property type="match status" value="1"/>
</dbReference>
<name>A0ABR6FXY2_9BURK</name>
<evidence type="ECO:0000259" key="2">
    <source>
        <dbReference type="PROSITE" id="PS50234"/>
    </source>
</evidence>
<dbReference type="SMART" id="SM00327">
    <property type="entry name" value="VWA"/>
    <property type="match status" value="1"/>
</dbReference>
<dbReference type="PANTHER" id="PTHR41248">
    <property type="entry name" value="NORD PROTEIN"/>
    <property type="match status" value="1"/>
</dbReference>
<evidence type="ECO:0000256" key="1">
    <source>
        <dbReference type="SAM" id="MobiDB-lite"/>
    </source>
</evidence>
<gene>
    <name evidence="3" type="ORF">FHX59_006768</name>
</gene>
<dbReference type="SUPFAM" id="SSF53300">
    <property type="entry name" value="vWA-like"/>
    <property type="match status" value="1"/>
</dbReference>
<dbReference type="PANTHER" id="PTHR41248:SF1">
    <property type="entry name" value="NORD PROTEIN"/>
    <property type="match status" value="1"/>
</dbReference>
<feature type="region of interest" description="Disordered" evidence="1">
    <location>
        <begin position="1"/>
        <end position="20"/>
    </location>
</feature>
<feature type="domain" description="VWFA" evidence="2">
    <location>
        <begin position="402"/>
        <end position="586"/>
    </location>
</feature>
<dbReference type="RefSeq" id="WP_110387963.1">
    <property type="nucleotide sequence ID" value="NZ_JACHVZ010000025.1"/>
</dbReference>
<dbReference type="InterPro" id="IPR036465">
    <property type="entry name" value="vWFA_dom_sf"/>
</dbReference>
<organism evidence="3 4">
    <name type="scientific">Paraburkholderia silvatlantica</name>
    <dbReference type="NCBI Taxonomy" id="321895"/>
    <lineage>
        <taxon>Bacteria</taxon>
        <taxon>Pseudomonadati</taxon>
        <taxon>Pseudomonadota</taxon>
        <taxon>Betaproteobacteria</taxon>
        <taxon>Burkholderiales</taxon>
        <taxon>Burkholderiaceae</taxon>
        <taxon>Paraburkholderia</taxon>
    </lineage>
</organism>
<dbReference type="InterPro" id="IPR051928">
    <property type="entry name" value="NorD/CobT"/>
</dbReference>
<dbReference type="EMBL" id="JACHVZ010000025">
    <property type="protein sequence ID" value="MBB2932287.1"/>
    <property type="molecule type" value="Genomic_DNA"/>
</dbReference>
<evidence type="ECO:0000313" key="4">
    <source>
        <dbReference type="Proteomes" id="UP000533533"/>
    </source>
</evidence>
<keyword evidence="4" id="KW-1185">Reference proteome</keyword>
<comment type="caution">
    <text evidence="3">The sequence shown here is derived from an EMBL/GenBank/DDBJ whole genome shotgun (WGS) entry which is preliminary data.</text>
</comment>
<reference evidence="3 4" key="1">
    <citation type="submission" date="2020-08" db="EMBL/GenBank/DDBJ databases">
        <title>Genomic Encyclopedia of Type Strains, Phase IV (KMG-V): Genome sequencing to study the core and pangenomes of soil and plant-associated prokaryotes.</title>
        <authorList>
            <person name="Whitman W."/>
        </authorList>
    </citation>
    <scope>NUCLEOTIDE SEQUENCE [LARGE SCALE GENOMIC DNA]</scope>
    <source>
        <strain evidence="3 4">SRMrh-85</strain>
    </source>
</reference>
<dbReference type="InterPro" id="IPR002035">
    <property type="entry name" value="VWF_A"/>
</dbReference>
<accession>A0ABR6FXY2</accession>
<proteinExistence type="predicted"/>
<feature type="region of interest" description="Disordered" evidence="1">
    <location>
        <begin position="275"/>
        <end position="294"/>
    </location>
</feature>
<dbReference type="Proteomes" id="UP000533533">
    <property type="component" value="Unassembled WGS sequence"/>
</dbReference>
<evidence type="ECO:0000313" key="3">
    <source>
        <dbReference type="EMBL" id="MBB2932287.1"/>
    </source>
</evidence>
<sequence length="591" mass="65957">MRAVRENDEQRAKAPQDEVRASSAATIRMLECYAAGFERRSGDVFDNARDYVPIRVSVSIEADERNRERHGDSLLRTSISKGMIRVAPATAHDGKAADESRAVGLYQASVAHALAHLRYSRPASPISSRGALRIAVASLIEDARVERLLMREYPGLRDLWGAFHTASGEHGALTFASLAARLARALHDPRYDDPNDWIRKGRELFDALAERPADIAACKEVADILAVDLAQMRVRFDASSYRVEPCYRDDNTYLWAIESEPVRARMEQVPDAVEDTTARSNMTDGPATQDDAPDETGVLRACRYPEWHARIGLLLDDWTCVYDRERIVDSVHDSQGTRRNRSASRYPPPFWWQQPAARIRRRFEGDEFDLDAVVEHGIARRTGVASDGRIFEQRRRTPQGMSVLLLLDLSASTNERIGQHGTTVLDVEKEAAATVTCALESTVTRIAVQGFASNGRHDVRYVRIKDFDEPFGEAQRKRLRAQEGAFSTRMGAALRHAATLLANECSEAKWLVLVTDGEPSDVDVFDSYHLIEDARHAVSALSSRGIVPFCFAFDRDADRYVRTIFGANRYLVLDGAENLAAQIGKVLSGAR</sequence>
<dbReference type="PROSITE" id="PS50234">
    <property type="entry name" value="VWFA"/>
    <property type="match status" value="1"/>
</dbReference>
<protein>
    <submittedName>
        <fullName evidence="3">Uncharacterized protein YegL</fullName>
    </submittedName>
</protein>